<keyword evidence="1" id="KW-0328">Glycosyltransferase</keyword>
<dbReference type="EMBL" id="BAAARJ010000008">
    <property type="protein sequence ID" value="GAA2613580.1"/>
    <property type="molecule type" value="Genomic_DNA"/>
</dbReference>
<evidence type="ECO:0000256" key="1">
    <source>
        <dbReference type="ARBA" id="ARBA00022676"/>
    </source>
</evidence>
<protein>
    <submittedName>
        <fullName evidence="5">Glycosyltransferase</fullName>
    </submittedName>
</protein>
<dbReference type="Gene3D" id="3.40.50.2000">
    <property type="entry name" value="Glycogen Phosphorylase B"/>
    <property type="match status" value="2"/>
</dbReference>
<dbReference type="InterPro" id="IPR028098">
    <property type="entry name" value="Glyco_trans_4-like_N"/>
</dbReference>
<dbReference type="Pfam" id="PF13439">
    <property type="entry name" value="Glyco_transf_4"/>
    <property type="match status" value="1"/>
</dbReference>
<dbReference type="SUPFAM" id="SSF53756">
    <property type="entry name" value="UDP-Glycosyltransferase/glycogen phosphorylase"/>
    <property type="match status" value="1"/>
</dbReference>
<organism evidence="5 6">
    <name type="scientific">Streptomyces axinellae</name>
    <dbReference type="NCBI Taxonomy" id="552788"/>
    <lineage>
        <taxon>Bacteria</taxon>
        <taxon>Bacillati</taxon>
        <taxon>Actinomycetota</taxon>
        <taxon>Actinomycetes</taxon>
        <taxon>Kitasatosporales</taxon>
        <taxon>Streptomycetaceae</taxon>
        <taxon>Streptomyces</taxon>
    </lineage>
</organism>
<evidence type="ECO:0000259" key="4">
    <source>
        <dbReference type="Pfam" id="PF13439"/>
    </source>
</evidence>
<feature type="region of interest" description="Disordered" evidence="3">
    <location>
        <begin position="383"/>
        <end position="414"/>
    </location>
</feature>
<name>A0ABN3Q2T0_9ACTN</name>
<dbReference type="PANTHER" id="PTHR45947">
    <property type="entry name" value="SULFOQUINOVOSYL TRANSFERASE SQD2"/>
    <property type="match status" value="1"/>
</dbReference>
<dbReference type="PANTHER" id="PTHR45947:SF3">
    <property type="entry name" value="SULFOQUINOVOSYL TRANSFERASE SQD2"/>
    <property type="match status" value="1"/>
</dbReference>
<evidence type="ECO:0000313" key="6">
    <source>
        <dbReference type="Proteomes" id="UP001501447"/>
    </source>
</evidence>
<feature type="domain" description="Glycosyltransferase subfamily 4-like N-terminal" evidence="4">
    <location>
        <begin position="13"/>
        <end position="170"/>
    </location>
</feature>
<evidence type="ECO:0000313" key="5">
    <source>
        <dbReference type="EMBL" id="GAA2613580.1"/>
    </source>
</evidence>
<evidence type="ECO:0000256" key="2">
    <source>
        <dbReference type="ARBA" id="ARBA00022679"/>
    </source>
</evidence>
<keyword evidence="2" id="KW-0808">Transferase</keyword>
<reference evidence="5 6" key="1">
    <citation type="journal article" date="2019" name="Int. J. Syst. Evol. Microbiol.">
        <title>The Global Catalogue of Microorganisms (GCM) 10K type strain sequencing project: providing services to taxonomists for standard genome sequencing and annotation.</title>
        <authorList>
            <consortium name="The Broad Institute Genomics Platform"/>
            <consortium name="The Broad Institute Genome Sequencing Center for Infectious Disease"/>
            <person name="Wu L."/>
            <person name="Ma J."/>
        </authorList>
    </citation>
    <scope>NUCLEOTIDE SEQUENCE [LARGE SCALE GENOMIC DNA]</scope>
    <source>
        <strain evidence="5 6">JCM 16373</strain>
    </source>
</reference>
<gene>
    <name evidence="5" type="ORF">GCM10009863_29140</name>
</gene>
<sequence length="414" mass="43010">MRALHIITGLGTGGAEQQLRLLLRQLPVDSEVVTLTDPGAVATGLRSDGIPVTHLGMTGNRDLTALPRLTGIIRRGRYDLVHTHLYRACVYGRIAARLAGVRAVVATEHSLGEAEIEGRPLTRPVRALYLATERLGTTTVAVSGTAAHRLRAWGVPAARVETIPNGIEAHRFRFAAVARAGTRARLGLPHDAFVVGGVGRLVPGKRFDVLLRAVAALPGAWLLLVGEGPQRAALTRLAWQLGVQSRVLMPGVSGDEGPAAAGHDGQAAAGHKGPVPGLPGLLAAMDAFASPSGEETFGVSVLEALAAGLPVRHVTCPAIDELPAAEAPGARRVDAGTAQLTAELRGLRAAGAQRLPVPAAVGRYDIGRTAERLMAVYTRLTGAAARPGSPSGHLAASAERPAPPRTGRLPEVSR</sequence>
<accession>A0ABN3Q2T0</accession>
<keyword evidence="6" id="KW-1185">Reference proteome</keyword>
<comment type="caution">
    <text evidence="5">The sequence shown here is derived from an EMBL/GenBank/DDBJ whole genome shotgun (WGS) entry which is preliminary data.</text>
</comment>
<proteinExistence type="predicted"/>
<dbReference type="Pfam" id="PF13692">
    <property type="entry name" value="Glyco_trans_1_4"/>
    <property type="match status" value="1"/>
</dbReference>
<dbReference type="RefSeq" id="WP_344565968.1">
    <property type="nucleotide sequence ID" value="NZ_BAAARJ010000008.1"/>
</dbReference>
<dbReference type="InterPro" id="IPR050194">
    <property type="entry name" value="Glycosyltransferase_grp1"/>
</dbReference>
<evidence type="ECO:0000256" key="3">
    <source>
        <dbReference type="SAM" id="MobiDB-lite"/>
    </source>
</evidence>
<dbReference type="Proteomes" id="UP001501447">
    <property type="component" value="Unassembled WGS sequence"/>
</dbReference>